<evidence type="ECO:0000313" key="1">
    <source>
        <dbReference type="EMBL" id="VUZ55546.1"/>
    </source>
</evidence>
<evidence type="ECO:0008006" key="3">
    <source>
        <dbReference type="Google" id="ProtNLM"/>
    </source>
</evidence>
<dbReference type="EMBL" id="CABIJS010000694">
    <property type="protein sequence ID" value="VUZ55546.1"/>
    <property type="molecule type" value="Genomic_DNA"/>
</dbReference>
<proteinExistence type="predicted"/>
<accession>A0A564Z7X9</accession>
<organism evidence="1 2">
    <name type="scientific">Hymenolepis diminuta</name>
    <name type="common">Rat tapeworm</name>
    <dbReference type="NCBI Taxonomy" id="6216"/>
    <lineage>
        <taxon>Eukaryota</taxon>
        <taxon>Metazoa</taxon>
        <taxon>Spiralia</taxon>
        <taxon>Lophotrochozoa</taxon>
        <taxon>Platyhelminthes</taxon>
        <taxon>Cestoda</taxon>
        <taxon>Eucestoda</taxon>
        <taxon>Cyclophyllidea</taxon>
        <taxon>Hymenolepididae</taxon>
        <taxon>Hymenolepis</taxon>
    </lineage>
</organism>
<dbReference type="AlphaFoldDB" id="A0A564Z7X9"/>
<gene>
    <name evidence="1" type="ORF">WMSIL1_LOCUS13326</name>
</gene>
<keyword evidence="2" id="KW-1185">Reference proteome</keyword>
<reference evidence="1 2" key="1">
    <citation type="submission" date="2019-07" db="EMBL/GenBank/DDBJ databases">
        <authorList>
            <person name="Jastrzebski P J."/>
            <person name="Paukszto L."/>
            <person name="Jastrzebski P J."/>
        </authorList>
    </citation>
    <scope>NUCLEOTIDE SEQUENCE [LARGE SCALE GENOMIC DNA]</scope>
    <source>
        <strain evidence="1 2">WMS-il1</strain>
    </source>
</reference>
<protein>
    <recommendedName>
        <fullName evidence="3">Peptidase A2 domain-containing protein</fullName>
    </recommendedName>
</protein>
<feature type="non-terminal residue" evidence="1">
    <location>
        <position position="1"/>
    </location>
</feature>
<evidence type="ECO:0000313" key="2">
    <source>
        <dbReference type="Proteomes" id="UP000321570"/>
    </source>
</evidence>
<sequence>TVSVRSGNHLFLQDRNSNTAYLIDSGLEISDLPPTPANRTSSDHLLILATANDSPIKKYGQKFVTLDLGLRRTFRWISITADVFKSIISADFLCHLGLILDLSRKEFRVPFLPYLEKFPNCTNPVCYDKPANRSCTHSTITHRNPVKARVCRLSPSRYKIAKYEFERALGFGFNNGSSSNCSNCSSALHVFLRNKGNPFGIVFEQWNSHGLIINPSKSEIGRNTLSFLGHTLSA</sequence>
<dbReference type="Proteomes" id="UP000321570">
    <property type="component" value="Unassembled WGS sequence"/>
</dbReference>
<name>A0A564Z7X9_HYMDI</name>